<dbReference type="FunFam" id="3.30.730.10:FF:000001">
    <property type="entry name" value="Ethylene-responsive transcription factor 2"/>
    <property type="match status" value="1"/>
</dbReference>
<dbReference type="GO" id="GO:0003700">
    <property type="term" value="F:DNA-binding transcription factor activity"/>
    <property type="evidence" value="ECO:0007669"/>
    <property type="project" value="InterPro"/>
</dbReference>
<feature type="compositionally biased region" description="Low complexity" evidence="7">
    <location>
        <begin position="1"/>
        <end position="11"/>
    </location>
</feature>
<proteinExistence type="predicted"/>
<dbReference type="Proteomes" id="UP001497480">
    <property type="component" value="Unassembled WGS sequence"/>
</dbReference>
<keyword evidence="2" id="KW-0936">Ethylene signaling pathway</keyword>
<keyword evidence="3" id="KW-0805">Transcription regulation</keyword>
<evidence type="ECO:0000259" key="8">
    <source>
        <dbReference type="PROSITE" id="PS51032"/>
    </source>
</evidence>
<dbReference type="AlphaFoldDB" id="A0AAV1VQR4"/>
<keyword evidence="5" id="KW-0804">Transcription</keyword>
<dbReference type="PANTHER" id="PTHR31677">
    <property type="entry name" value="AP2 DOMAIN CLASS TRANSCRIPTION FACTOR"/>
    <property type="match status" value="1"/>
</dbReference>
<comment type="subcellular location">
    <subcellularLocation>
        <location evidence="1">Nucleus</location>
    </subcellularLocation>
</comment>
<reference evidence="9 10" key="1">
    <citation type="submission" date="2024-03" db="EMBL/GenBank/DDBJ databases">
        <authorList>
            <person name="Martinez-Hernandez J."/>
        </authorList>
    </citation>
    <scope>NUCLEOTIDE SEQUENCE [LARGE SCALE GENOMIC DNA]</scope>
</reference>
<evidence type="ECO:0000256" key="2">
    <source>
        <dbReference type="ARBA" id="ARBA00022745"/>
    </source>
</evidence>
<dbReference type="GO" id="GO:0005634">
    <property type="term" value="C:nucleus"/>
    <property type="evidence" value="ECO:0007669"/>
    <property type="project" value="UniProtKB-SubCell"/>
</dbReference>
<organism evidence="9 10">
    <name type="scientific">Lupinus luteus</name>
    <name type="common">European yellow lupine</name>
    <dbReference type="NCBI Taxonomy" id="3873"/>
    <lineage>
        <taxon>Eukaryota</taxon>
        <taxon>Viridiplantae</taxon>
        <taxon>Streptophyta</taxon>
        <taxon>Embryophyta</taxon>
        <taxon>Tracheophyta</taxon>
        <taxon>Spermatophyta</taxon>
        <taxon>Magnoliopsida</taxon>
        <taxon>eudicotyledons</taxon>
        <taxon>Gunneridae</taxon>
        <taxon>Pentapetalae</taxon>
        <taxon>rosids</taxon>
        <taxon>fabids</taxon>
        <taxon>Fabales</taxon>
        <taxon>Fabaceae</taxon>
        <taxon>Papilionoideae</taxon>
        <taxon>50 kb inversion clade</taxon>
        <taxon>genistoids sensu lato</taxon>
        <taxon>core genistoids</taxon>
        <taxon>Genisteae</taxon>
        <taxon>Lupinus</taxon>
    </lineage>
</organism>
<dbReference type="PRINTS" id="PR00367">
    <property type="entry name" value="ETHRSPELEMNT"/>
</dbReference>
<feature type="compositionally biased region" description="Low complexity" evidence="7">
    <location>
        <begin position="18"/>
        <end position="30"/>
    </location>
</feature>
<dbReference type="InterPro" id="IPR001471">
    <property type="entry name" value="AP2/ERF_dom"/>
</dbReference>
<dbReference type="InterPro" id="IPR016177">
    <property type="entry name" value="DNA-bd_dom_sf"/>
</dbReference>
<dbReference type="EMBL" id="CAXHTB010000001">
    <property type="protein sequence ID" value="CAL0299257.1"/>
    <property type="molecule type" value="Genomic_DNA"/>
</dbReference>
<dbReference type="SMART" id="SM00380">
    <property type="entry name" value="AP2"/>
    <property type="match status" value="1"/>
</dbReference>
<feature type="region of interest" description="Disordered" evidence="7">
    <location>
        <begin position="1"/>
        <end position="48"/>
    </location>
</feature>
<dbReference type="Gene3D" id="3.30.730.10">
    <property type="entry name" value="AP2/ERF domain"/>
    <property type="match status" value="1"/>
</dbReference>
<evidence type="ECO:0000256" key="3">
    <source>
        <dbReference type="ARBA" id="ARBA00023015"/>
    </source>
</evidence>
<evidence type="ECO:0000313" key="10">
    <source>
        <dbReference type="Proteomes" id="UP001497480"/>
    </source>
</evidence>
<accession>A0AAV1VQR4</accession>
<dbReference type="GO" id="GO:0009873">
    <property type="term" value="P:ethylene-activated signaling pathway"/>
    <property type="evidence" value="ECO:0007669"/>
    <property type="project" value="UniProtKB-KW"/>
</dbReference>
<evidence type="ECO:0000256" key="7">
    <source>
        <dbReference type="SAM" id="MobiDB-lite"/>
    </source>
</evidence>
<evidence type="ECO:0000256" key="6">
    <source>
        <dbReference type="ARBA" id="ARBA00023242"/>
    </source>
</evidence>
<protein>
    <recommendedName>
        <fullName evidence="8">AP2/ERF domain-containing protein</fullName>
    </recommendedName>
</protein>
<evidence type="ECO:0000256" key="5">
    <source>
        <dbReference type="ARBA" id="ARBA00023163"/>
    </source>
</evidence>
<dbReference type="GO" id="GO:0003677">
    <property type="term" value="F:DNA binding"/>
    <property type="evidence" value="ECO:0007669"/>
    <property type="project" value="UniProtKB-KW"/>
</dbReference>
<dbReference type="SUPFAM" id="SSF54171">
    <property type="entry name" value="DNA-binding domain"/>
    <property type="match status" value="1"/>
</dbReference>
<dbReference type="PROSITE" id="PS51032">
    <property type="entry name" value="AP2_ERF"/>
    <property type="match status" value="1"/>
</dbReference>
<gene>
    <name evidence="9" type="ORF">LLUT_LOCUS317</name>
</gene>
<keyword evidence="6" id="KW-0539">Nucleus</keyword>
<evidence type="ECO:0000256" key="1">
    <source>
        <dbReference type="ARBA" id="ARBA00004123"/>
    </source>
</evidence>
<dbReference type="PANTHER" id="PTHR31677:SF118">
    <property type="entry name" value="OS04G0399800 PROTEIN"/>
    <property type="match status" value="1"/>
</dbReference>
<keyword evidence="4" id="KW-0238">DNA-binding</keyword>
<dbReference type="InterPro" id="IPR036955">
    <property type="entry name" value="AP2/ERF_dom_sf"/>
</dbReference>
<evidence type="ECO:0000313" key="9">
    <source>
        <dbReference type="EMBL" id="CAL0299257.1"/>
    </source>
</evidence>
<feature type="domain" description="AP2/ERF" evidence="8">
    <location>
        <begin position="47"/>
        <end position="104"/>
    </location>
</feature>
<keyword evidence="10" id="KW-1185">Reference proteome</keyword>
<sequence>MKSFTSPSSSKATKKKQTTATRSGTSSSTTQEMPPPQQQHETAWGGRYLGVRRRPWGRYAAEIRDPSTKERHWLGTFDTAEEAALAYDRAARSMRGSRARTNFVYPDTPPGSSVTSIISPDEQTQNYHHQAQEFSPLLDPTHITQQQPDPNTQFSLSGFPGMTDTTMLYGYGEQSLGSTTVESSNFQQLFHDDETQLPPLPPDITSSVGYDMGHGFYNGEGGFSDPGLSACAGGSGYPYLGFESGEYVHSPLFSAMPPVRDPEGFDLGSSSYFF</sequence>
<dbReference type="CDD" id="cd00018">
    <property type="entry name" value="AP2"/>
    <property type="match status" value="1"/>
</dbReference>
<name>A0AAV1VQR4_LUPLU</name>
<dbReference type="Pfam" id="PF00847">
    <property type="entry name" value="AP2"/>
    <property type="match status" value="1"/>
</dbReference>
<comment type="caution">
    <text evidence="9">The sequence shown here is derived from an EMBL/GenBank/DDBJ whole genome shotgun (WGS) entry which is preliminary data.</text>
</comment>
<evidence type="ECO:0000256" key="4">
    <source>
        <dbReference type="ARBA" id="ARBA00023125"/>
    </source>
</evidence>